<proteinExistence type="predicted"/>
<dbReference type="Proteomes" id="UP000095287">
    <property type="component" value="Unplaced"/>
</dbReference>
<evidence type="ECO:0000313" key="2">
    <source>
        <dbReference type="WBParaSite" id="L893_g3717.t1"/>
    </source>
</evidence>
<dbReference type="WBParaSite" id="L893_g3717.t1">
    <property type="protein sequence ID" value="L893_g3717.t1"/>
    <property type="gene ID" value="L893_g3717"/>
</dbReference>
<reference evidence="2" key="1">
    <citation type="submission" date="2016-11" db="UniProtKB">
        <authorList>
            <consortium name="WormBaseParasite"/>
        </authorList>
    </citation>
    <scope>IDENTIFICATION</scope>
</reference>
<sequence>MPHITKKLNYLLKGTHSIMTMVSSSFVALDRYTTRPGILRLDVRFKRFRRHLTQMNSIAQINDPDIAAMKTVKLTRTPAIN</sequence>
<keyword evidence="1" id="KW-1185">Reference proteome</keyword>
<dbReference type="AlphaFoldDB" id="A0A1I8ABE1"/>
<name>A0A1I8ABE1_9BILA</name>
<organism evidence="1 2">
    <name type="scientific">Steinernema glaseri</name>
    <dbReference type="NCBI Taxonomy" id="37863"/>
    <lineage>
        <taxon>Eukaryota</taxon>
        <taxon>Metazoa</taxon>
        <taxon>Ecdysozoa</taxon>
        <taxon>Nematoda</taxon>
        <taxon>Chromadorea</taxon>
        <taxon>Rhabditida</taxon>
        <taxon>Tylenchina</taxon>
        <taxon>Panagrolaimomorpha</taxon>
        <taxon>Strongyloidoidea</taxon>
        <taxon>Steinernematidae</taxon>
        <taxon>Steinernema</taxon>
    </lineage>
</organism>
<evidence type="ECO:0000313" key="1">
    <source>
        <dbReference type="Proteomes" id="UP000095287"/>
    </source>
</evidence>
<accession>A0A1I8ABE1</accession>
<protein>
    <submittedName>
        <fullName evidence="2">Secreted protein</fullName>
    </submittedName>
</protein>